<comment type="function">
    <text evidence="2">Catalyzes the decarboxylation of oxaloacetate coupled to Na(+) translocation.</text>
</comment>
<reference evidence="14" key="2">
    <citation type="submission" date="2014-03" db="EMBL/GenBank/DDBJ databases">
        <title>Candidatus Competibacter-lineage genomes retrieved from metagenomes reveal functional metabolic diversity.</title>
        <authorList>
            <person name="McIlroy S.J."/>
            <person name="Albertsen M."/>
            <person name="Andresen E.K."/>
            <person name="Saunders A.M."/>
            <person name="Kristiansen R."/>
            <person name="Stokholm-Bjerregaard M."/>
            <person name="Nielsen K.L."/>
            <person name="Nielsen P.H."/>
        </authorList>
    </citation>
    <scope>NUCLEOTIDE SEQUENCE</scope>
    <source>
        <strain evidence="14">Run_A_D11</strain>
    </source>
</reference>
<feature type="transmembrane region" description="Helical" evidence="13">
    <location>
        <begin position="26"/>
        <end position="44"/>
    </location>
</feature>
<sequence>MQSLNFLDLFQGINTLVHEFSADPKLAFGRVFLILLGFLLFYLGRKGVLEALLMIPMGLGMATVNAGVMFFYNMDPASGMTFEALKAAGQAIPTQVAGTLHVAPLAQDTNALMNILQIDWLQPIYTFMFSNGLIACFVFMGIGTLLDVGFVMARPYQSMIIALFAELGTALTYPIAVAMGLNAGESASVAIIGGADGPMVLFTSLMLAKPLFVPITVVAYLYLGLAYGGYPYLIKLMVPEHLRALPMPMEKTRAITSNEKLVFAVIACVLLSLLFPVASPLLLSLFLGVVVRESDLPNFYELFSNTVLYGSTFFLGLLLGILCEAGTILNPVVLKLLILGMLSLLISGIGGLLGGYVLYYWSGKKYNPVIGIAGVSCVPTTAKVAQKSVAPGVIVLPHALGANISGVITTAIFAAVYVALLLPKG</sequence>
<feature type="transmembrane region" description="Helical" evidence="13">
    <location>
        <begin position="307"/>
        <end position="329"/>
    </location>
</feature>
<dbReference type="PANTHER" id="PTHR35806:SF1">
    <property type="entry name" value="OXALOACETATE DECARBOXYLASE BETA CHAIN 2"/>
    <property type="match status" value="1"/>
</dbReference>
<dbReference type="GO" id="GO:0005886">
    <property type="term" value="C:plasma membrane"/>
    <property type="evidence" value="ECO:0007669"/>
    <property type="project" value="UniProtKB-SubCell"/>
</dbReference>
<comment type="subunit">
    <text evidence="5">Heterotrimer of an alpha, a beta and a gamma subunit.</text>
</comment>
<evidence type="ECO:0000256" key="2">
    <source>
        <dbReference type="ARBA" id="ARBA00003002"/>
    </source>
</evidence>
<evidence type="ECO:0000256" key="12">
    <source>
        <dbReference type="ARBA" id="ARBA00048176"/>
    </source>
</evidence>
<dbReference type="GO" id="GO:0016829">
    <property type="term" value="F:lyase activity"/>
    <property type="evidence" value="ECO:0007669"/>
    <property type="project" value="InterPro"/>
</dbReference>
<name>W6MBR0_9GAMM</name>
<dbReference type="GO" id="GO:0015451">
    <property type="term" value="F:decarboxylation-driven active transmembrane transporter activity"/>
    <property type="evidence" value="ECO:0007669"/>
    <property type="project" value="UniProtKB-EC"/>
</dbReference>
<evidence type="ECO:0000256" key="4">
    <source>
        <dbReference type="ARBA" id="ARBA00010924"/>
    </source>
</evidence>
<proteinExistence type="inferred from homology"/>
<keyword evidence="10 13" id="KW-1133">Transmembrane helix</keyword>
<protein>
    <recommendedName>
        <fullName evidence="6">oxaloacetate decarboxylase (Na(+) extruding)</fullName>
        <ecNumber evidence="6">7.2.4.2</ecNumber>
    </recommendedName>
</protein>
<feature type="transmembrane region" description="Helical" evidence="13">
    <location>
        <begin position="124"/>
        <end position="148"/>
    </location>
</feature>
<feature type="transmembrane region" description="Helical" evidence="13">
    <location>
        <begin position="261"/>
        <end position="287"/>
    </location>
</feature>
<evidence type="ECO:0000256" key="13">
    <source>
        <dbReference type="SAM" id="Phobius"/>
    </source>
</evidence>
<evidence type="ECO:0000313" key="15">
    <source>
        <dbReference type="Proteomes" id="UP000035760"/>
    </source>
</evidence>
<evidence type="ECO:0000256" key="9">
    <source>
        <dbReference type="ARBA" id="ARBA00022967"/>
    </source>
</evidence>
<accession>W6MBR0</accession>
<dbReference type="STRING" id="1400863.BN873_980065"/>
<comment type="cofactor">
    <cofactor evidence="1">
        <name>Na(+)</name>
        <dbReference type="ChEBI" id="CHEBI:29101"/>
    </cofactor>
</comment>
<dbReference type="PANTHER" id="PTHR35806">
    <property type="entry name" value="OXALOACETATE DECARBOXYLASE BETA CHAIN 2"/>
    <property type="match status" value="1"/>
</dbReference>
<gene>
    <name evidence="14" type="ORF">BN873_980065</name>
</gene>
<dbReference type="Pfam" id="PF03977">
    <property type="entry name" value="OAD_beta"/>
    <property type="match status" value="1"/>
</dbReference>
<dbReference type="EMBL" id="CBTJ020000111">
    <property type="protein sequence ID" value="CDI04464.1"/>
    <property type="molecule type" value="Genomic_DNA"/>
</dbReference>
<keyword evidence="15" id="KW-1185">Reference proteome</keyword>
<feature type="transmembrane region" description="Helical" evidence="13">
    <location>
        <begin position="400"/>
        <end position="422"/>
    </location>
</feature>
<evidence type="ECO:0000256" key="11">
    <source>
        <dbReference type="ARBA" id="ARBA00023136"/>
    </source>
</evidence>
<evidence type="ECO:0000256" key="7">
    <source>
        <dbReference type="ARBA" id="ARBA00022475"/>
    </source>
</evidence>
<dbReference type="AlphaFoldDB" id="W6MBR0"/>
<feature type="transmembrane region" description="Helical" evidence="13">
    <location>
        <begin position="211"/>
        <end position="233"/>
    </location>
</feature>
<evidence type="ECO:0000256" key="8">
    <source>
        <dbReference type="ARBA" id="ARBA00022692"/>
    </source>
</evidence>
<keyword evidence="7" id="KW-1003">Cell membrane</keyword>
<evidence type="ECO:0000256" key="6">
    <source>
        <dbReference type="ARBA" id="ARBA00011957"/>
    </source>
</evidence>
<evidence type="ECO:0000256" key="10">
    <source>
        <dbReference type="ARBA" id="ARBA00022989"/>
    </source>
</evidence>
<comment type="catalytic activity">
    <reaction evidence="12">
        <text>oxaloacetate + 2 Na(+)(in) + H(+) = pyruvate + 2 Na(+)(out) + CO2</text>
        <dbReference type="Rhea" id="RHEA:57724"/>
        <dbReference type="ChEBI" id="CHEBI:15361"/>
        <dbReference type="ChEBI" id="CHEBI:15378"/>
        <dbReference type="ChEBI" id="CHEBI:16452"/>
        <dbReference type="ChEBI" id="CHEBI:16526"/>
        <dbReference type="ChEBI" id="CHEBI:29101"/>
        <dbReference type="EC" id="7.2.4.2"/>
    </reaction>
</comment>
<evidence type="ECO:0000256" key="3">
    <source>
        <dbReference type="ARBA" id="ARBA00004651"/>
    </source>
</evidence>
<comment type="subcellular location">
    <subcellularLocation>
        <location evidence="3">Cell membrane</location>
        <topology evidence="3">Multi-pass membrane protein</topology>
    </subcellularLocation>
</comment>
<evidence type="ECO:0000256" key="5">
    <source>
        <dbReference type="ARBA" id="ARBA00011869"/>
    </source>
</evidence>
<dbReference type="EC" id="7.2.4.2" evidence="6"/>
<evidence type="ECO:0000313" key="14">
    <source>
        <dbReference type="EMBL" id="CDI04464.1"/>
    </source>
</evidence>
<keyword evidence="8 13" id="KW-0812">Transmembrane</keyword>
<comment type="caution">
    <text evidence="14">The sequence shown here is derived from an EMBL/GenBank/DDBJ whole genome shotgun (WGS) entry which is preliminary data.</text>
</comment>
<dbReference type="RefSeq" id="WP_048676695.1">
    <property type="nucleotide sequence ID" value="NZ_CBTJ020000111.1"/>
</dbReference>
<reference evidence="14" key="1">
    <citation type="submission" date="2013-07" db="EMBL/GenBank/DDBJ databases">
        <authorList>
            <person name="McIlroy S."/>
        </authorList>
    </citation>
    <scope>NUCLEOTIDE SEQUENCE [LARGE SCALE GENOMIC DNA]</scope>
    <source>
        <strain evidence="14">Run_A_D11</strain>
    </source>
</reference>
<dbReference type="InterPro" id="IPR005661">
    <property type="entry name" value="OadB_MmdB"/>
</dbReference>
<evidence type="ECO:0000256" key="1">
    <source>
        <dbReference type="ARBA" id="ARBA00001959"/>
    </source>
</evidence>
<feature type="transmembrane region" description="Helical" evidence="13">
    <location>
        <begin position="51"/>
        <end position="72"/>
    </location>
</feature>
<keyword evidence="11 13" id="KW-0472">Membrane</keyword>
<dbReference type="Proteomes" id="UP000035760">
    <property type="component" value="Unassembled WGS sequence"/>
</dbReference>
<dbReference type="GO" id="GO:0006814">
    <property type="term" value="P:sodium ion transport"/>
    <property type="evidence" value="ECO:0007669"/>
    <property type="project" value="InterPro"/>
</dbReference>
<comment type="similarity">
    <text evidence="4">Belongs to the GcdB/MmdB/OadB family.</text>
</comment>
<feature type="transmembrane region" description="Helical" evidence="13">
    <location>
        <begin position="160"/>
        <end position="181"/>
    </location>
</feature>
<dbReference type="OrthoDB" id="9783838at2"/>
<organism evidence="14 15">
    <name type="scientific">Candidatus Competibacter denitrificans Run_A_D11</name>
    <dbReference type="NCBI Taxonomy" id="1400863"/>
    <lineage>
        <taxon>Bacteria</taxon>
        <taxon>Pseudomonadati</taxon>
        <taxon>Pseudomonadota</taxon>
        <taxon>Gammaproteobacteria</taxon>
        <taxon>Candidatus Competibacteraceae</taxon>
        <taxon>Candidatus Competibacter</taxon>
    </lineage>
</organism>
<keyword evidence="9" id="KW-1278">Translocase</keyword>
<feature type="transmembrane region" description="Helical" evidence="13">
    <location>
        <begin position="336"/>
        <end position="361"/>
    </location>
</feature>